<organism evidence="4 5">
    <name type="scientific">Oikopleura dioica</name>
    <name type="common">Tunicate</name>
    <dbReference type="NCBI Taxonomy" id="34765"/>
    <lineage>
        <taxon>Eukaryota</taxon>
        <taxon>Metazoa</taxon>
        <taxon>Chordata</taxon>
        <taxon>Tunicata</taxon>
        <taxon>Appendicularia</taxon>
        <taxon>Copelata</taxon>
        <taxon>Oikopleuridae</taxon>
        <taxon>Oikopleura</taxon>
    </lineage>
</organism>
<evidence type="ECO:0000259" key="3">
    <source>
        <dbReference type="PROSITE" id="PS50011"/>
    </source>
</evidence>
<evidence type="ECO:0000256" key="2">
    <source>
        <dbReference type="SAM" id="MobiDB-lite"/>
    </source>
</evidence>
<protein>
    <submittedName>
        <fullName evidence="4">Oidioi.mRNA.OKI2018_I69.PAR.g9435.t1.cds</fullName>
    </submittedName>
</protein>
<dbReference type="Pfam" id="PF00069">
    <property type="entry name" value="Pkinase"/>
    <property type="match status" value="1"/>
</dbReference>
<dbReference type="SUPFAM" id="SSF48371">
    <property type="entry name" value="ARM repeat"/>
    <property type="match status" value="1"/>
</dbReference>
<dbReference type="InterPro" id="IPR011009">
    <property type="entry name" value="Kinase-like_dom_sf"/>
</dbReference>
<keyword evidence="5" id="KW-1185">Reference proteome</keyword>
<dbReference type="InterPro" id="IPR000719">
    <property type="entry name" value="Prot_kinase_dom"/>
</dbReference>
<dbReference type="PANTHER" id="PTHR12984">
    <property type="entry name" value="SCY1-RELATED S/T PROTEIN KINASE-LIKE"/>
    <property type="match status" value="1"/>
</dbReference>
<evidence type="ECO:0000313" key="5">
    <source>
        <dbReference type="Proteomes" id="UP001158576"/>
    </source>
</evidence>
<evidence type="ECO:0000256" key="1">
    <source>
        <dbReference type="ARBA" id="ARBA00038349"/>
    </source>
</evidence>
<gene>
    <name evidence="4" type="ORF">OKIOD_LOCUS993</name>
</gene>
<feature type="region of interest" description="Disordered" evidence="2">
    <location>
        <begin position="1172"/>
        <end position="1226"/>
    </location>
</feature>
<dbReference type="Gene3D" id="3.30.200.20">
    <property type="entry name" value="Phosphorylase Kinase, domain 1"/>
    <property type="match status" value="1"/>
</dbReference>
<feature type="region of interest" description="Disordered" evidence="2">
    <location>
        <begin position="1324"/>
        <end position="1412"/>
    </location>
</feature>
<feature type="compositionally biased region" description="Low complexity" evidence="2">
    <location>
        <begin position="1394"/>
        <end position="1405"/>
    </location>
</feature>
<dbReference type="CDD" id="cd14011">
    <property type="entry name" value="PK_SCY1_like"/>
    <property type="match status" value="1"/>
</dbReference>
<comment type="similarity">
    <text evidence="1">Belongs to the protein kinase superfamily.</text>
</comment>
<dbReference type="InterPro" id="IPR051177">
    <property type="entry name" value="CIK-Related_Protein"/>
</dbReference>
<sequence>MFKNVSKTVRLRKRIPPVREITLDSSQGDENELKKVLERETKRVSQKFQAWSSSKILGHDRYHNIRTGLRIASPSFSNPIIYSKNEKALEVLSKKIRLSGKPVYNFDSHLEIERNEPNLSEEMESIFSSTTLRFEGRNMLNAKERFETIRKEHIEALEKICGFEIEGYPSASLLETVLMDQKYTVNSVEDYTRAIAQMSYSYRGNLKLEIQTKWMAWVTKVVKEFLAKSVNHADIDTKYDHSCMVIFNLLEDDTFFPFSGFFTPIQLRSMFSLAGYIREHKGAPIFASDGQSLMVPTYHLNVPSDFVADKRHGPNLKIIYDEEFSSESSSKSAQPMTSRVRSYTNGEIFVFYEKPEFAKRAVEIFNEERWKRFLPFMKSNKLQNQSFRISQMNISRAIENTNIRARIPSSPEDISRCDAIWKFFNVRNPPDRNVQRAIFQESLPVLEDHVKRAENGDPYKFLANLTDDLASGQNLHAAIVFVAKLLQIIHECFDLSVSSQAETNIAFLTIHETKDLRELLQKHAVVQILEGKEQFSGLNTAVAVTRDGVNRALPGNPALRDYEVQDPRGCGGAHGLWDIYDAVKKTSKTRCSVWIFDKNKHLQGLDKAKKEEIITSLKHGVLSLCRLQHPRILSVERRLEESAYSLVFATERVQGSLADLLKNKEVETDSSSGLFDVEMRYGLLQIIEAIGFIHESAKIFHCNLTTNAVAVTEMGGWKLSGLEFSKSFEDDNFKFEENNPTISLVEPSILAPELFETKILTKSSDCFSLGVMLYECYTGQRIIDCSPYDAKRTVTNNKGKYNSPSLLHRLPAEVRDHCKMLMSLSIDLRPTPDQLRGISFFQSAGALTLQYLDTLLQRPVEEKIQFFSDLPNVLGELPSRVRTGLVLSSMQPEFANPKVLPTILPSVFKIIELSSGDDFVEKILPVISDLFSTNSPKACSIMIENLPLMLQKMTEAKKPEHVRNYLLPLLGKALGQEKQSHLQAKSLEVIPKMAEHLDEATIKSSLVPKIKAAALSESCTSSVKVSILVSLGNLVPRLDRWFIMDSVLDWVPKMIERTPGVLVATLGVYQTVLTNEKLGLTKEFIANNALPTLLPLSMDSQLTLDQFQRFMRVIRLMLDKIEQEQTNKLKSMNSGKKDGDVSLSAIRGAQSSGDSMNSNALFGLETSSTAAPMVASSSGGLSMEQKMAEAKRREMEKQFKSQPQLVQSNNSSQSKPTTQSQKPKDLTSTLMNKNMMNMTRSQMSGNSNSMMGGMNSGIGTAANQSGGVGLFNQKALPPTTGMSNMSMSSPMSTGMSPMMSTPMSMPISTMPMSTMSNSMTLSLGGMSNNSSTLSNSNSFGSLTAPQPQSNPNQPSWFNPMTAQGMGNIQSTPAVQNNGMNGGFLMPTVNHNATSQSSQAKKLSSADIANLLG</sequence>
<feature type="domain" description="Protein kinase" evidence="3">
    <location>
        <begin position="562"/>
        <end position="841"/>
    </location>
</feature>
<evidence type="ECO:0000313" key="4">
    <source>
        <dbReference type="EMBL" id="CAG5079974.1"/>
    </source>
</evidence>
<feature type="compositionally biased region" description="Polar residues" evidence="2">
    <location>
        <begin position="1356"/>
        <end position="1378"/>
    </location>
</feature>
<name>A0ABN7RR04_OIKDI</name>
<proteinExistence type="inferred from homology"/>
<feature type="compositionally biased region" description="Low complexity" evidence="2">
    <location>
        <begin position="1324"/>
        <end position="1355"/>
    </location>
</feature>
<dbReference type="SMART" id="SM00220">
    <property type="entry name" value="S_TKc"/>
    <property type="match status" value="1"/>
</dbReference>
<feature type="compositionally biased region" description="Low complexity" evidence="2">
    <location>
        <begin position="1207"/>
        <end position="1221"/>
    </location>
</feature>
<dbReference type="EMBL" id="OU015568">
    <property type="protein sequence ID" value="CAG5079974.1"/>
    <property type="molecule type" value="Genomic_DNA"/>
</dbReference>
<reference evidence="4 5" key="1">
    <citation type="submission" date="2021-04" db="EMBL/GenBank/DDBJ databases">
        <authorList>
            <person name="Bliznina A."/>
        </authorList>
    </citation>
    <scope>NUCLEOTIDE SEQUENCE [LARGE SCALE GENOMIC DNA]</scope>
</reference>
<dbReference type="InterPro" id="IPR011989">
    <property type="entry name" value="ARM-like"/>
</dbReference>
<dbReference type="Gene3D" id="1.10.510.10">
    <property type="entry name" value="Transferase(Phosphotransferase) domain 1"/>
    <property type="match status" value="1"/>
</dbReference>
<accession>A0ABN7RR04</accession>
<dbReference type="SUPFAM" id="SSF56112">
    <property type="entry name" value="Protein kinase-like (PK-like)"/>
    <property type="match status" value="1"/>
</dbReference>
<dbReference type="PANTHER" id="PTHR12984:SF6">
    <property type="entry name" value="SCY1-LIKE PROTEIN 2"/>
    <property type="match status" value="1"/>
</dbReference>
<dbReference type="InterPro" id="IPR016024">
    <property type="entry name" value="ARM-type_fold"/>
</dbReference>
<dbReference type="Proteomes" id="UP001158576">
    <property type="component" value="Chromosome PAR"/>
</dbReference>
<feature type="compositionally biased region" description="Basic and acidic residues" evidence="2">
    <location>
        <begin position="1186"/>
        <end position="1199"/>
    </location>
</feature>
<dbReference type="PROSITE" id="PS50011">
    <property type="entry name" value="PROTEIN_KINASE_DOM"/>
    <property type="match status" value="1"/>
</dbReference>
<dbReference type="Gene3D" id="1.25.10.10">
    <property type="entry name" value="Leucine-rich Repeat Variant"/>
    <property type="match status" value="1"/>
</dbReference>